<feature type="non-terminal residue" evidence="2">
    <location>
        <position position="217"/>
    </location>
</feature>
<accession>A0ABN7IXC3</accession>
<comment type="caution">
    <text evidence="2">The sequence shown here is derived from an EMBL/GenBank/DDBJ whole genome shotgun (WGS) entry which is preliminary data.</text>
</comment>
<feature type="signal peptide" evidence="1">
    <location>
        <begin position="1"/>
        <end position="19"/>
    </location>
</feature>
<sequence>TLIHTPFCYLFLLSSSSRCLQSPPSGLIKSVATRHTRSLPLLTIGTSSNPYTVLDSEDDADFPTGPNPSNDDLFTVSDHEMEEAVTDASTIALAEAVEEAIEGGANGDPPDYTEPSYRQRLDDTLGAFSVMPADRRRVWFQYFRRFLTPEIAQEVETRTCNLRARNDTLTSDTVVLRRLLAKVGDGSTRLNMDPRSQWTKTKFRKSDFKEMPPRKIR</sequence>
<evidence type="ECO:0000313" key="2">
    <source>
        <dbReference type="EMBL" id="CAD6927094.1"/>
    </source>
</evidence>
<keyword evidence="3" id="KW-1185">Reference proteome</keyword>
<evidence type="ECO:0000256" key="1">
    <source>
        <dbReference type="SAM" id="SignalP"/>
    </source>
</evidence>
<feature type="chain" id="PRO_5045115622" evidence="1">
    <location>
        <begin position="20"/>
        <end position="217"/>
    </location>
</feature>
<reference evidence="2" key="1">
    <citation type="submission" date="2020-10" db="EMBL/GenBank/DDBJ databases">
        <authorList>
            <person name="Sedaghatjoo S."/>
        </authorList>
    </citation>
    <scope>NUCLEOTIDE SEQUENCE</scope>
    <source>
        <strain evidence="2">AZH3</strain>
    </source>
</reference>
<feature type="non-terminal residue" evidence="2">
    <location>
        <position position="1"/>
    </location>
</feature>
<name>A0ABN7IXC3_9BASI</name>
<dbReference type="Proteomes" id="UP000836402">
    <property type="component" value="Unassembled WGS sequence"/>
</dbReference>
<keyword evidence="1" id="KW-0732">Signal</keyword>
<dbReference type="EMBL" id="CAJHJG010003164">
    <property type="protein sequence ID" value="CAD6927094.1"/>
    <property type="molecule type" value="Genomic_DNA"/>
</dbReference>
<proteinExistence type="predicted"/>
<organism evidence="2 3">
    <name type="scientific">Tilletia caries</name>
    <name type="common">wheat bunt fungus</name>
    <dbReference type="NCBI Taxonomy" id="13290"/>
    <lineage>
        <taxon>Eukaryota</taxon>
        <taxon>Fungi</taxon>
        <taxon>Dikarya</taxon>
        <taxon>Basidiomycota</taxon>
        <taxon>Ustilaginomycotina</taxon>
        <taxon>Exobasidiomycetes</taxon>
        <taxon>Tilletiales</taxon>
        <taxon>Tilletiaceae</taxon>
        <taxon>Tilletia</taxon>
    </lineage>
</organism>
<protein>
    <submittedName>
        <fullName evidence="2">Uncharacterized protein</fullName>
    </submittedName>
</protein>
<gene>
    <name evidence="2" type="ORF">JKIAZH3_G2650</name>
</gene>
<evidence type="ECO:0000313" key="3">
    <source>
        <dbReference type="Proteomes" id="UP000836402"/>
    </source>
</evidence>